<name>A0A951UM66_9CYAN</name>
<organism evidence="1 2">
    <name type="scientific">Drouetiella hepatica Uher 2000/2452</name>
    <dbReference type="NCBI Taxonomy" id="904376"/>
    <lineage>
        <taxon>Bacteria</taxon>
        <taxon>Bacillati</taxon>
        <taxon>Cyanobacteriota</taxon>
        <taxon>Cyanophyceae</taxon>
        <taxon>Oculatellales</taxon>
        <taxon>Oculatellaceae</taxon>
        <taxon>Drouetiella</taxon>
    </lineage>
</organism>
<gene>
    <name evidence="1" type="ORF">KME15_10320</name>
</gene>
<comment type="caution">
    <text evidence="1">The sequence shown here is derived from an EMBL/GenBank/DDBJ whole genome shotgun (WGS) entry which is preliminary data.</text>
</comment>
<reference evidence="1" key="2">
    <citation type="journal article" date="2022" name="Microbiol. Resour. Announc.">
        <title>Metagenome Sequencing to Explore Phylogenomics of Terrestrial Cyanobacteria.</title>
        <authorList>
            <person name="Ward R.D."/>
            <person name="Stajich J.E."/>
            <person name="Johansen J.R."/>
            <person name="Huntemann M."/>
            <person name="Clum A."/>
            <person name="Foster B."/>
            <person name="Foster B."/>
            <person name="Roux S."/>
            <person name="Palaniappan K."/>
            <person name="Varghese N."/>
            <person name="Mukherjee S."/>
            <person name="Reddy T.B.K."/>
            <person name="Daum C."/>
            <person name="Copeland A."/>
            <person name="Chen I.A."/>
            <person name="Ivanova N.N."/>
            <person name="Kyrpides N.C."/>
            <person name="Shapiro N."/>
            <person name="Eloe-Fadrosh E.A."/>
            <person name="Pietrasiak N."/>
        </authorList>
    </citation>
    <scope>NUCLEOTIDE SEQUENCE</scope>
    <source>
        <strain evidence="1">UHER 2000/2452</strain>
    </source>
</reference>
<evidence type="ECO:0000313" key="2">
    <source>
        <dbReference type="Proteomes" id="UP000757435"/>
    </source>
</evidence>
<sequence length="112" mass="11969">MSKAAAAERLVKIGNSIFASIPSSVFVLDISLTLVNALSDSAISNSKSVLKPGSGFLGLSRLKLKPSLERIMVSPPRFFVCSTASEKFLTNLIKGILFFNDSTPIDVLSTFS</sequence>
<protein>
    <submittedName>
        <fullName evidence="1">Uncharacterized protein</fullName>
    </submittedName>
</protein>
<dbReference type="AlphaFoldDB" id="A0A951UM66"/>
<accession>A0A951UM66</accession>
<proteinExistence type="predicted"/>
<evidence type="ECO:0000313" key="1">
    <source>
        <dbReference type="EMBL" id="MBW4659060.1"/>
    </source>
</evidence>
<dbReference type="EMBL" id="JAHHHD010000009">
    <property type="protein sequence ID" value="MBW4659060.1"/>
    <property type="molecule type" value="Genomic_DNA"/>
</dbReference>
<reference evidence="1" key="1">
    <citation type="submission" date="2021-05" db="EMBL/GenBank/DDBJ databases">
        <authorList>
            <person name="Pietrasiak N."/>
            <person name="Ward R."/>
            <person name="Stajich J.E."/>
            <person name="Kurbessoian T."/>
        </authorList>
    </citation>
    <scope>NUCLEOTIDE SEQUENCE</scope>
    <source>
        <strain evidence="1">UHER 2000/2452</strain>
    </source>
</reference>
<dbReference type="Proteomes" id="UP000757435">
    <property type="component" value="Unassembled WGS sequence"/>
</dbReference>